<evidence type="ECO:0000313" key="6">
    <source>
        <dbReference type="EMBL" id="CAM75640.1"/>
    </source>
</evidence>
<evidence type="ECO:0000256" key="4">
    <source>
        <dbReference type="SAM" id="Phobius"/>
    </source>
</evidence>
<name>A4TYD3_9PROT</name>
<keyword evidence="4" id="KW-0472">Membrane</keyword>
<evidence type="ECO:0000256" key="1">
    <source>
        <dbReference type="ARBA" id="ARBA00012528"/>
    </source>
</evidence>
<dbReference type="PANTHER" id="PTHR45138:SF9">
    <property type="entry name" value="DIGUANYLATE CYCLASE DGCM-RELATED"/>
    <property type="match status" value="1"/>
</dbReference>
<dbReference type="NCBIfam" id="TIGR00254">
    <property type="entry name" value="GGDEF"/>
    <property type="match status" value="1"/>
</dbReference>
<dbReference type="Gene3D" id="3.30.70.270">
    <property type="match status" value="1"/>
</dbReference>
<accession>A4TYD3</accession>
<dbReference type="InterPro" id="IPR000160">
    <property type="entry name" value="GGDEF_dom"/>
</dbReference>
<dbReference type="GO" id="GO:0052621">
    <property type="term" value="F:diguanylate cyclase activity"/>
    <property type="evidence" value="ECO:0007669"/>
    <property type="project" value="UniProtKB-EC"/>
</dbReference>
<dbReference type="CDD" id="cd01949">
    <property type="entry name" value="GGDEF"/>
    <property type="match status" value="1"/>
</dbReference>
<evidence type="ECO:0000259" key="5">
    <source>
        <dbReference type="PROSITE" id="PS50887"/>
    </source>
</evidence>
<keyword evidence="4" id="KW-0812">Transmembrane</keyword>
<dbReference type="EMBL" id="CU459003">
    <property type="protein sequence ID" value="CAM75640.1"/>
    <property type="molecule type" value="Genomic_DNA"/>
</dbReference>
<dbReference type="InterPro" id="IPR054327">
    <property type="entry name" value="His-kinase-like_sensor"/>
</dbReference>
<gene>
    <name evidence="6" type="ORF">MGR_1564</name>
</gene>
<dbReference type="InterPro" id="IPR029787">
    <property type="entry name" value="Nucleotide_cyclase"/>
</dbReference>
<dbReference type="GO" id="GO:1902201">
    <property type="term" value="P:negative regulation of bacterial-type flagellum-dependent cell motility"/>
    <property type="evidence" value="ECO:0007669"/>
    <property type="project" value="TreeGrafter"/>
</dbReference>
<protein>
    <recommendedName>
        <fullName evidence="1">diguanylate cyclase</fullName>
        <ecNumber evidence="1">2.7.7.65</ecNumber>
    </recommendedName>
</protein>
<feature type="domain" description="GGDEF" evidence="5">
    <location>
        <begin position="360"/>
        <end position="494"/>
    </location>
</feature>
<dbReference type="GO" id="GO:0005886">
    <property type="term" value="C:plasma membrane"/>
    <property type="evidence" value="ECO:0007669"/>
    <property type="project" value="TreeGrafter"/>
</dbReference>
<dbReference type="EC" id="2.7.7.65" evidence="1"/>
<keyword evidence="4" id="KW-1133">Transmembrane helix</keyword>
<dbReference type="Pfam" id="PF22588">
    <property type="entry name" value="dCache_1_like"/>
    <property type="match status" value="1"/>
</dbReference>
<proteinExistence type="predicted"/>
<dbReference type="RefSeq" id="WP_234016183.1">
    <property type="nucleotide sequence ID" value="NZ_CP027527.1"/>
</dbReference>
<feature type="transmembrane region" description="Helical" evidence="4">
    <location>
        <begin position="12"/>
        <end position="34"/>
    </location>
</feature>
<dbReference type="Pfam" id="PF00990">
    <property type="entry name" value="GGDEF"/>
    <property type="match status" value="1"/>
</dbReference>
<dbReference type="PROSITE" id="PS50887">
    <property type="entry name" value="GGDEF"/>
    <property type="match status" value="1"/>
</dbReference>
<comment type="catalytic activity">
    <reaction evidence="2">
        <text>2 GTP = 3',3'-c-di-GMP + 2 diphosphate</text>
        <dbReference type="Rhea" id="RHEA:24898"/>
        <dbReference type="ChEBI" id="CHEBI:33019"/>
        <dbReference type="ChEBI" id="CHEBI:37565"/>
        <dbReference type="ChEBI" id="CHEBI:58805"/>
        <dbReference type="EC" id="2.7.7.65"/>
    </reaction>
</comment>
<organism evidence="6">
    <name type="scientific">Magnetospirillum gryphiswaldense</name>
    <dbReference type="NCBI Taxonomy" id="55518"/>
    <lineage>
        <taxon>Bacteria</taxon>
        <taxon>Pseudomonadati</taxon>
        <taxon>Pseudomonadota</taxon>
        <taxon>Alphaproteobacteria</taxon>
        <taxon>Rhodospirillales</taxon>
        <taxon>Rhodospirillaceae</taxon>
        <taxon>Magnetospirillum</taxon>
    </lineage>
</organism>
<dbReference type="CDD" id="cd12915">
    <property type="entry name" value="PDC2_DGC_like"/>
    <property type="match status" value="1"/>
</dbReference>
<dbReference type="SUPFAM" id="SSF55073">
    <property type="entry name" value="Nucleotide cyclase"/>
    <property type="match status" value="1"/>
</dbReference>
<dbReference type="PANTHER" id="PTHR45138">
    <property type="entry name" value="REGULATORY COMPONENTS OF SENSORY TRANSDUCTION SYSTEM"/>
    <property type="match status" value="1"/>
</dbReference>
<sequence>MRDTGPGKRGSVSSMGVTGALLLALTFAAILLVADLFDGRTRILAERADMALQKSQFMSQWFGTTIVATDYVLRDIIGKVHPDDLVYPDPDPQHFQRMEALSRDKLATLPGVEGITLYSKDCVFTASANPKLLGFRSNQKFCTDKSELIGPEARIQYIPMDKSATRRPMILVSRNLVSTDGHLQGGALAAIDLALAQDWISSFAVGPNDVLALVDSDGTLLARNPPLPQAIGTRSPSPPGQPTFGETRSSANFTAISPLDGRERIFGISKIENIPVLLIVGYDKNGTLHEWERRTWQLSAGFVILLALSLVVRRSHLRALAQREEMRKLATTDTLTGIANRRQLIETGEHEVARAHRYGHALSVLILDIDHFKAINDTWGHPAGDRAIQNVAKAMAGLVRDQDTAGRLGGEEFAIILPETDAAGAAIMAERLRQGIETTTTTQADDGTVIRFTVSIGTASLNAQEASFDSLLSRADKGLYQAKGSGRNRVMAAE</sequence>
<dbReference type="GO" id="GO:0043709">
    <property type="term" value="P:cell adhesion involved in single-species biofilm formation"/>
    <property type="evidence" value="ECO:0007669"/>
    <property type="project" value="TreeGrafter"/>
</dbReference>
<evidence type="ECO:0000256" key="3">
    <source>
        <dbReference type="SAM" id="MobiDB-lite"/>
    </source>
</evidence>
<feature type="region of interest" description="Disordered" evidence="3">
    <location>
        <begin position="226"/>
        <end position="247"/>
    </location>
</feature>
<dbReference type="AlphaFoldDB" id="A4TYD3"/>
<evidence type="ECO:0000256" key="2">
    <source>
        <dbReference type="ARBA" id="ARBA00034247"/>
    </source>
</evidence>
<reference evidence="6" key="1">
    <citation type="journal article" date="2007" name="J. Bacteriol.">
        <title>Comparative genome analysis of four magnetotactic bacteria reveals a complex set of group-specific genes implicated in magnetosome biomineralization and function.</title>
        <authorList>
            <person name="Richter M."/>
            <person name="Kube M."/>
            <person name="Bazylinski D.A."/>
            <person name="Lombardot T."/>
            <person name="Gloeckner F.O."/>
            <person name="Reinhardt R."/>
            <person name="Schueler D."/>
        </authorList>
    </citation>
    <scope>NUCLEOTIDE SEQUENCE</scope>
    <source>
        <strain evidence="6">MSR-1</strain>
    </source>
</reference>
<dbReference type="InterPro" id="IPR050469">
    <property type="entry name" value="Diguanylate_Cyclase"/>
</dbReference>
<dbReference type="FunFam" id="3.30.70.270:FF:000001">
    <property type="entry name" value="Diguanylate cyclase domain protein"/>
    <property type="match status" value="1"/>
</dbReference>
<dbReference type="InterPro" id="IPR043128">
    <property type="entry name" value="Rev_trsase/Diguanyl_cyclase"/>
</dbReference>
<dbReference type="SMART" id="SM00267">
    <property type="entry name" value="GGDEF"/>
    <property type="match status" value="1"/>
</dbReference>
<dbReference type="Gene3D" id="3.30.450.20">
    <property type="entry name" value="PAS domain"/>
    <property type="match status" value="1"/>
</dbReference>